<dbReference type="GO" id="GO:0005634">
    <property type="term" value="C:nucleus"/>
    <property type="evidence" value="ECO:0007669"/>
    <property type="project" value="TreeGrafter"/>
</dbReference>
<feature type="compositionally biased region" description="Acidic residues" evidence="1">
    <location>
        <begin position="24"/>
        <end position="40"/>
    </location>
</feature>
<feature type="compositionally biased region" description="Basic residues" evidence="1">
    <location>
        <begin position="810"/>
        <end position="819"/>
    </location>
</feature>
<gene>
    <name evidence="3" type="primary">Tnks1bp1</name>
    <name evidence="3" type="ORF">TODMEX_R10320</name>
</gene>
<feature type="compositionally biased region" description="Polar residues" evidence="1">
    <location>
        <begin position="335"/>
        <end position="344"/>
    </location>
</feature>
<dbReference type="GO" id="GO:0006302">
    <property type="term" value="P:double-strand break repair"/>
    <property type="evidence" value="ECO:0007669"/>
    <property type="project" value="TreeGrafter"/>
</dbReference>
<evidence type="ECO:0000259" key="2">
    <source>
        <dbReference type="SMART" id="SM01319"/>
    </source>
</evidence>
<feature type="region of interest" description="Disordered" evidence="1">
    <location>
        <begin position="246"/>
        <end position="623"/>
    </location>
</feature>
<feature type="non-terminal residue" evidence="3">
    <location>
        <position position="942"/>
    </location>
</feature>
<feature type="compositionally biased region" description="Basic and acidic residues" evidence="1">
    <location>
        <begin position="448"/>
        <end position="465"/>
    </location>
</feature>
<feature type="compositionally biased region" description="Low complexity" evidence="1">
    <location>
        <begin position="704"/>
        <end position="718"/>
    </location>
</feature>
<dbReference type="SMART" id="SM01319">
    <property type="entry name" value="Tankyrase_bdg_C"/>
    <property type="match status" value="1"/>
</dbReference>
<comment type="caution">
    <text evidence="3">The sequence shown here is derived from an EMBL/GenBank/DDBJ whole genome shotgun (WGS) entry which is preliminary data.</text>
</comment>
<dbReference type="GO" id="GO:0000792">
    <property type="term" value="C:heterochromatin"/>
    <property type="evidence" value="ECO:0007669"/>
    <property type="project" value="TreeGrafter"/>
</dbReference>
<dbReference type="GO" id="GO:0071479">
    <property type="term" value="P:cellular response to ionizing radiation"/>
    <property type="evidence" value="ECO:0007669"/>
    <property type="project" value="TreeGrafter"/>
</dbReference>
<dbReference type="AlphaFoldDB" id="A0A851D131"/>
<feature type="compositionally biased region" description="Basic and acidic residues" evidence="1">
    <location>
        <begin position="755"/>
        <end position="772"/>
    </location>
</feature>
<sequence>SWGVSSSKGAPCPGGPVAQREAEGSTEEEEEEEEEEEGETEQGARAPCSPLCVTEPGRDPAEPEPPTQPNPDVEPTPPDPASADGSSSAWVPAGNCPVSLQGPGGPHRAEEPSSSRDPHADPGWLTELLALWSPVTTCPVSPVFPQDLLGWSRKDLRSEFGIDRAHQAGVFDWSREAVAKERDWPGETEQDRAFGTTLRWDSPRSARDGAQPDGPFCAAGRDWGSGYGGTEPMGQARLGCSDWPQAHSAGQSCQRDREFGAGKPEWSTRYSAGSGDIGTAQADWSVGHHRQQEKEPSWAGRYGPDNPESRDGETGPPWSGERGTSGAEVKDEELTSNWASQYSSRDAETKDFTLGWAGRSSTGDTGSPEKEFSPSRPGWDSQYSTRDMENQDREFSPSRPAWTGEHSTRDMESQDQEFSPSRPAWTGEHSTRDMESQDQEFSPSRPAWDSRHSMRDVETRDREFKPSQPTWSDEHSTRDSGDGEVGPGRLSWGGECGIGQTELGDAFGVQDNLLGSPVPDPLAQEPVWGSTHWQGRGAIESRDWTEELGGSQRHDQFGVIGTERVPDPSSSGASGGGSVCWAGGRVAGGRQEPLGDWHRDLPFGTSSVTGQLGTSDVGGVGLGQAWGEVLGSEARVEELGWSSDLGATDGSDAEAKRREWASAFGARCASRSRDFGTRERSLGGDADSADGSVRLPDPSLPMGAAPAAEPPQSETPSPTEEERDDPESPLSPGASAPPPGAASTTLPDTESEGAPSDHPDGGRPPSWEEKRLSLGAPQPEGLTDPPGLEFTFLEDTEVLDSSVYRSKASLGRKRRHRAPALRPVATAEGDAWIFRDSTEPRPTRPAASDEDEEAVEEPKSRRVRSSPLGKGMKVPLFPGLSTAALKAKLRGRNRSAEEGATPGDGKGASAKDSHVQRSKSCKIPGLSGKAPALPPKPDKSSG</sequence>
<feature type="compositionally biased region" description="Basic and acidic residues" evidence="1">
    <location>
        <begin position="386"/>
        <end position="396"/>
    </location>
</feature>
<dbReference type="InterPro" id="IPR040006">
    <property type="entry name" value="TNKS1BP1-like"/>
</dbReference>
<feature type="compositionally biased region" description="Polar residues" evidence="1">
    <location>
        <begin position="604"/>
        <end position="614"/>
    </location>
</feature>
<accession>A0A851D131</accession>
<feature type="region of interest" description="Disordered" evidence="1">
    <location>
        <begin position="803"/>
        <end position="942"/>
    </location>
</feature>
<dbReference type="OrthoDB" id="9943385at2759"/>
<dbReference type="EMBL" id="WEIS01013637">
    <property type="protein sequence ID" value="NWI63229.1"/>
    <property type="molecule type" value="Genomic_DNA"/>
</dbReference>
<feature type="domain" description="Tankyrase 1-binding protein C-terminal" evidence="2">
    <location>
        <begin position="787"/>
        <end position="942"/>
    </location>
</feature>
<dbReference type="Proteomes" id="UP000660247">
    <property type="component" value="Unassembled WGS sequence"/>
</dbReference>
<organism evidence="3 4">
    <name type="scientific">Todus mexicanus</name>
    <name type="common">Puerto Rican tody</name>
    <dbReference type="NCBI Taxonomy" id="135184"/>
    <lineage>
        <taxon>Eukaryota</taxon>
        <taxon>Metazoa</taxon>
        <taxon>Chordata</taxon>
        <taxon>Craniata</taxon>
        <taxon>Vertebrata</taxon>
        <taxon>Euteleostomi</taxon>
        <taxon>Archelosauria</taxon>
        <taxon>Archosauria</taxon>
        <taxon>Dinosauria</taxon>
        <taxon>Saurischia</taxon>
        <taxon>Theropoda</taxon>
        <taxon>Coelurosauria</taxon>
        <taxon>Aves</taxon>
        <taxon>Neognathae</taxon>
        <taxon>Neoaves</taxon>
        <taxon>Telluraves</taxon>
        <taxon>Coraciimorphae</taxon>
        <taxon>Coraciiformes</taxon>
        <taxon>Todidae</taxon>
        <taxon>Todus</taxon>
    </lineage>
</organism>
<feature type="compositionally biased region" description="Basic and acidic residues" evidence="1">
    <location>
        <begin position="671"/>
        <end position="682"/>
    </location>
</feature>
<feature type="non-terminal residue" evidence="3">
    <location>
        <position position="1"/>
    </location>
</feature>
<protein>
    <submittedName>
        <fullName evidence="3">TB182 protein</fullName>
    </submittedName>
</protein>
<evidence type="ECO:0000313" key="3">
    <source>
        <dbReference type="EMBL" id="NWI63229.1"/>
    </source>
</evidence>
<dbReference type="InterPro" id="IPR032764">
    <property type="entry name" value="Tankyrase-bd_C"/>
</dbReference>
<evidence type="ECO:0000313" key="4">
    <source>
        <dbReference type="Proteomes" id="UP000660247"/>
    </source>
</evidence>
<evidence type="ECO:0000256" key="1">
    <source>
        <dbReference type="SAM" id="MobiDB-lite"/>
    </source>
</evidence>
<name>A0A851D131_TODME</name>
<feature type="region of interest" description="Disordered" evidence="1">
    <location>
        <begin position="637"/>
        <end position="788"/>
    </location>
</feature>
<proteinExistence type="predicted"/>
<feature type="compositionally biased region" description="Basic and acidic residues" evidence="1">
    <location>
        <begin position="472"/>
        <end position="481"/>
    </location>
</feature>
<dbReference type="PANTHER" id="PTHR22042:SF2">
    <property type="entry name" value="182 KDA TANKYRASE-1-BINDING PROTEIN"/>
    <property type="match status" value="1"/>
</dbReference>
<reference evidence="3" key="1">
    <citation type="submission" date="2019-10" db="EMBL/GenBank/DDBJ databases">
        <title>Bird 10,000 Genomes (B10K) Project - Family phase.</title>
        <authorList>
            <person name="Zhang G."/>
        </authorList>
    </citation>
    <scope>NUCLEOTIDE SEQUENCE</scope>
    <source>
        <strain evidence="3">B10K-DU-002-69</strain>
        <tissue evidence="3">Muscle</tissue>
    </source>
</reference>
<keyword evidence="4" id="KW-1185">Reference proteome</keyword>
<feature type="compositionally biased region" description="Pro residues" evidence="1">
    <location>
        <begin position="63"/>
        <end position="80"/>
    </location>
</feature>
<feature type="region of interest" description="Disordered" evidence="1">
    <location>
        <begin position="1"/>
        <end position="122"/>
    </location>
</feature>
<dbReference type="PANTHER" id="PTHR22042">
    <property type="entry name" value="TANKYRASE 1 BINDING PROTEIN"/>
    <property type="match status" value="1"/>
</dbReference>
<feature type="compositionally biased region" description="Basic and acidic residues" evidence="1">
    <location>
        <begin position="107"/>
        <end position="120"/>
    </location>
</feature>
<dbReference type="Pfam" id="PF15327">
    <property type="entry name" value="Tankyrase_bdg_C"/>
    <property type="match status" value="1"/>
</dbReference>